<dbReference type="CDD" id="cd00130">
    <property type="entry name" value="PAS"/>
    <property type="match status" value="1"/>
</dbReference>
<dbReference type="InterPro" id="IPR052155">
    <property type="entry name" value="Biofilm_reg_signaling"/>
</dbReference>
<evidence type="ECO:0000313" key="4">
    <source>
        <dbReference type="EMBL" id="GLS91904.1"/>
    </source>
</evidence>
<evidence type="ECO:0008006" key="6">
    <source>
        <dbReference type="Google" id="ProtNLM"/>
    </source>
</evidence>
<feature type="domain" description="PAS" evidence="2">
    <location>
        <begin position="456"/>
        <end position="525"/>
    </location>
</feature>
<sequence>MKKVTPNITLKFISIMLLSLIVLMASAQIISMLKIKSDVLKIETLWEEVQVEQSEKLRLENSIRRFLGFGGMIHKLKNAILNDNIDQLESIKSDLQSIDSIIQLYNSFQLSDTERDALKDIAAVVKQYQDNCDKLLSLFKQNAPQHKLDQFMRINNDSALRGLAVLEKYNRNFVTQNGEKQTSSPDKFILLTDLVAKLGYGGLIHHIKNYQLRADSYYANAAQESLDEVRVIVEKYLQQVLTVDEKRVLNNLVDSTDFYQQRLKQLTQPNQQVEQKNVLALNSINRKIINAIEVLNQHIEIELRSKTAEVGEKIHHIQSSIDNLIKAIIVISILSLLAFAYVMFIKVIIPLQKITVSMVLLARQRHKKSINIGINQTLEIQQIIRSMRIFKKNESKRRHIAKSLIQMNKTTLKQLAEITVLQNKSEQKTEQALTLASHLIELQKSAEIDRNNALDNQSRVNMILNTVHDAIITTNKQGIIESINTATELMFGYREAQLIGKNITLLMPTDIAARHPKIMEDFNNQKSPRVDKSSREQDVKHANGTLFPVEIFLGQSEFNHEINYTAIIRDITQRKKDEQAIQHLILTDPLTDLANRRHFNQALKRSIEGKKRLQLSVGLLIIDLDNFKPINDTYGHNVGDKVLQLVSRRLEKVTRNVDLIARLGGDEFAIILNSVDGQFDPITPAKKILQVLSKPMNIDDQVMKIGATIGIAISPQDGVTEEEFVNHADKALYKAKSLGKGQYCLYQDLDQHEK</sequence>
<dbReference type="NCBIfam" id="TIGR00254">
    <property type="entry name" value="GGDEF"/>
    <property type="match status" value="1"/>
</dbReference>
<dbReference type="SUPFAM" id="SSF55785">
    <property type="entry name" value="PYP-like sensor domain (PAS domain)"/>
    <property type="match status" value="1"/>
</dbReference>
<dbReference type="SMART" id="SM00267">
    <property type="entry name" value="GGDEF"/>
    <property type="match status" value="1"/>
</dbReference>
<protein>
    <recommendedName>
        <fullName evidence="6">Diguanylate cyclase</fullName>
    </recommendedName>
</protein>
<dbReference type="InterPro" id="IPR000014">
    <property type="entry name" value="PAS"/>
</dbReference>
<evidence type="ECO:0000259" key="2">
    <source>
        <dbReference type="PROSITE" id="PS50112"/>
    </source>
</evidence>
<dbReference type="PROSITE" id="PS50112">
    <property type="entry name" value="PAS"/>
    <property type="match status" value="1"/>
</dbReference>
<keyword evidence="1" id="KW-1133">Transmembrane helix</keyword>
<organism evidence="4 5">
    <name type="scientific">Psychromonas marina</name>
    <dbReference type="NCBI Taxonomy" id="88364"/>
    <lineage>
        <taxon>Bacteria</taxon>
        <taxon>Pseudomonadati</taxon>
        <taxon>Pseudomonadota</taxon>
        <taxon>Gammaproteobacteria</taxon>
        <taxon>Alteromonadales</taxon>
        <taxon>Psychromonadaceae</taxon>
        <taxon>Psychromonas</taxon>
    </lineage>
</organism>
<feature type="domain" description="GGDEF" evidence="3">
    <location>
        <begin position="615"/>
        <end position="748"/>
    </location>
</feature>
<dbReference type="Gene3D" id="3.30.70.270">
    <property type="match status" value="1"/>
</dbReference>
<dbReference type="InterPro" id="IPR000160">
    <property type="entry name" value="GGDEF_dom"/>
</dbReference>
<dbReference type="Gene3D" id="3.30.450.20">
    <property type="entry name" value="PAS domain"/>
    <property type="match status" value="1"/>
</dbReference>
<name>A0ABQ6E3B7_9GAMM</name>
<comment type="caution">
    <text evidence="4">The sequence shown here is derived from an EMBL/GenBank/DDBJ whole genome shotgun (WGS) entry which is preliminary data.</text>
</comment>
<evidence type="ECO:0000313" key="5">
    <source>
        <dbReference type="Proteomes" id="UP001157353"/>
    </source>
</evidence>
<keyword evidence="1" id="KW-0472">Membrane</keyword>
<feature type="transmembrane region" description="Helical" evidence="1">
    <location>
        <begin position="327"/>
        <end position="349"/>
    </location>
</feature>
<dbReference type="PANTHER" id="PTHR44757">
    <property type="entry name" value="DIGUANYLATE CYCLASE DGCP"/>
    <property type="match status" value="1"/>
</dbReference>
<dbReference type="PANTHER" id="PTHR44757:SF2">
    <property type="entry name" value="BIOFILM ARCHITECTURE MAINTENANCE PROTEIN MBAA"/>
    <property type="match status" value="1"/>
</dbReference>
<dbReference type="InterPro" id="IPR029787">
    <property type="entry name" value="Nucleotide_cyclase"/>
</dbReference>
<reference evidence="5" key="1">
    <citation type="journal article" date="2019" name="Int. J. Syst. Evol. Microbiol.">
        <title>The Global Catalogue of Microorganisms (GCM) 10K type strain sequencing project: providing services to taxonomists for standard genome sequencing and annotation.</title>
        <authorList>
            <consortium name="The Broad Institute Genomics Platform"/>
            <consortium name="The Broad Institute Genome Sequencing Center for Infectious Disease"/>
            <person name="Wu L."/>
            <person name="Ma J."/>
        </authorList>
    </citation>
    <scope>NUCLEOTIDE SEQUENCE [LARGE SCALE GENOMIC DNA]</scope>
    <source>
        <strain evidence="5">NBRC 103166</strain>
    </source>
</reference>
<dbReference type="SUPFAM" id="SSF55073">
    <property type="entry name" value="Nucleotide cyclase"/>
    <property type="match status" value="1"/>
</dbReference>
<proteinExistence type="predicted"/>
<gene>
    <name evidence="4" type="ORF">GCM10007916_29740</name>
</gene>
<evidence type="ECO:0000256" key="1">
    <source>
        <dbReference type="SAM" id="Phobius"/>
    </source>
</evidence>
<dbReference type="RefSeq" id="WP_284204997.1">
    <property type="nucleotide sequence ID" value="NZ_BSPQ01000016.1"/>
</dbReference>
<dbReference type="Proteomes" id="UP001157353">
    <property type="component" value="Unassembled WGS sequence"/>
</dbReference>
<dbReference type="EMBL" id="BSPQ01000016">
    <property type="protein sequence ID" value="GLS91904.1"/>
    <property type="molecule type" value="Genomic_DNA"/>
</dbReference>
<keyword evidence="5" id="KW-1185">Reference proteome</keyword>
<dbReference type="Pfam" id="PF00990">
    <property type="entry name" value="GGDEF"/>
    <property type="match status" value="1"/>
</dbReference>
<dbReference type="SMART" id="SM00091">
    <property type="entry name" value="PAS"/>
    <property type="match status" value="1"/>
</dbReference>
<dbReference type="Pfam" id="PF13426">
    <property type="entry name" value="PAS_9"/>
    <property type="match status" value="1"/>
</dbReference>
<keyword evidence="1" id="KW-0812">Transmembrane</keyword>
<accession>A0ABQ6E3B7</accession>
<evidence type="ECO:0000259" key="3">
    <source>
        <dbReference type="PROSITE" id="PS50887"/>
    </source>
</evidence>
<dbReference type="CDD" id="cd01949">
    <property type="entry name" value="GGDEF"/>
    <property type="match status" value="1"/>
</dbReference>
<dbReference type="InterPro" id="IPR043128">
    <property type="entry name" value="Rev_trsase/Diguanyl_cyclase"/>
</dbReference>
<dbReference type="NCBIfam" id="TIGR00229">
    <property type="entry name" value="sensory_box"/>
    <property type="match status" value="1"/>
</dbReference>
<dbReference type="PROSITE" id="PS50887">
    <property type="entry name" value="GGDEF"/>
    <property type="match status" value="1"/>
</dbReference>
<dbReference type="InterPro" id="IPR035965">
    <property type="entry name" value="PAS-like_dom_sf"/>
</dbReference>